<accession>A0A7L1TPZ0</accession>
<reference evidence="3 4" key="1">
    <citation type="submission" date="2019-09" db="EMBL/GenBank/DDBJ databases">
        <title>Bird 10,000 Genomes (B10K) Project - Family phase.</title>
        <authorList>
            <person name="Zhang G."/>
        </authorList>
    </citation>
    <scope>NUCLEOTIDE SEQUENCE [LARGE SCALE GENOMIC DNA]</scope>
    <source>
        <strain evidence="3">B10K-DU-002-32</strain>
        <tissue evidence="3">Muscle</tissue>
    </source>
</reference>
<feature type="non-terminal residue" evidence="3">
    <location>
        <position position="608"/>
    </location>
</feature>
<dbReference type="SUPFAM" id="SSF49562">
    <property type="entry name" value="C2 domain (Calcium/lipid-binding domain, CaLB)"/>
    <property type="match status" value="1"/>
</dbReference>
<dbReference type="AlphaFoldDB" id="A0A7L1TPZ0"/>
<feature type="region of interest" description="Disordered" evidence="1">
    <location>
        <begin position="567"/>
        <end position="608"/>
    </location>
</feature>
<organism evidence="3 4">
    <name type="scientific">Phainopepla nitens</name>
    <name type="common">Phainopepla</name>
    <dbReference type="NCBI Taxonomy" id="161653"/>
    <lineage>
        <taxon>Eukaryota</taxon>
        <taxon>Metazoa</taxon>
        <taxon>Chordata</taxon>
        <taxon>Craniata</taxon>
        <taxon>Vertebrata</taxon>
        <taxon>Euteleostomi</taxon>
        <taxon>Archelosauria</taxon>
        <taxon>Archosauria</taxon>
        <taxon>Dinosauria</taxon>
        <taxon>Saurischia</taxon>
        <taxon>Theropoda</taxon>
        <taxon>Coelurosauria</taxon>
        <taxon>Aves</taxon>
        <taxon>Neognathae</taxon>
        <taxon>Neoaves</taxon>
        <taxon>Telluraves</taxon>
        <taxon>Australaves</taxon>
        <taxon>Passeriformes</taxon>
        <taxon>Bombycillidae</taxon>
        <taxon>Phainopepla</taxon>
    </lineage>
</organism>
<dbReference type="Gene3D" id="2.60.40.150">
    <property type="entry name" value="C2 domain"/>
    <property type="match status" value="1"/>
</dbReference>
<feature type="non-terminal residue" evidence="3">
    <location>
        <position position="1"/>
    </location>
</feature>
<dbReference type="Proteomes" id="UP000579685">
    <property type="component" value="Unassembled WGS sequence"/>
</dbReference>
<dbReference type="InterPro" id="IPR040885">
    <property type="entry name" value="SMP_C2CD2L"/>
</dbReference>
<dbReference type="Pfam" id="PF00168">
    <property type="entry name" value="C2"/>
    <property type="match status" value="1"/>
</dbReference>
<feature type="compositionally biased region" description="Basic residues" evidence="1">
    <location>
        <begin position="585"/>
        <end position="597"/>
    </location>
</feature>
<dbReference type="PANTHER" id="PTHR21119:SF7">
    <property type="entry name" value="C2 DOMAIN-CONTAINING PROTEIN 2"/>
    <property type="match status" value="1"/>
</dbReference>
<dbReference type="InterPro" id="IPR000008">
    <property type="entry name" value="C2_dom"/>
</dbReference>
<feature type="compositionally biased region" description="Low complexity" evidence="1">
    <location>
        <begin position="514"/>
        <end position="527"/>
    </location>
</feature>
<feature type="compositionally biased region" description="Basic and acidic residues" evidence="1">
    <location>
        <begin position="468"/>
        <end position="479"/>
    </location>
</feature>
<dbReference type="PROSITE" id="PS50004">
    <property type="entry name" value="C2"/>
    <property type="match status" value="1"/>
</dbReference>
<dbReference type="InterPro" id="IPR039934">
    <property type="entry name" value="C2CD2/C2CD2L"/>
</dbReference>
<evidence type="ECO:0000259" key="2">
    <source>
        <dbReference type="PROSITE" id="PS50004"/>
    </source>
</evidence>
<keyword evidence="4" id="KW-1185">Reference proteome</keyword>
<feature type="domain" description="C2" evidence="2">
    <location>
        <begin position="152"/>
        <end position="269"/>
    </location>
</feature>
<protein>
    <submittedName>
        <fullName evidence="3">C2CD2 protein</fullName>
    </submittedName>
</protein>
<comment type="caution">
    <text evidence="3">The sequence shown here is derived from an EMBL/GenBank/DDBJ whole genome shotgun (WGS) entry which is preliminary data.</text>
</comment>
<feature type="region of interest" description="Disordered" evidence="1">
    <location>
        <begin position="467"/>
        <end position="500"/>
    </location>
</feature>
<evidence type="ECO:0000256" key="1">
    <source>
        <dbReference type="SAM" id="MobiDB-lite"/>
    </source>
</evidence>
<evidence type="ECO:0000313" key="3">
    <source>
        <dbReference type="EMBL" id="NXO63481.1"/>
    </source>
</evidence>
<feature type="region of interest" description="Disordered" evidence="1">
    <location>
        <begin position="514"/>
        <end position="534"/>
    </location>
</feature>
<dbReference type="Pfam" id="PF18696">
    <property type="entry name" value="SMP_C2CD2L"/>
    <property type="match status" value="1"/>
</dbReference>
<dbReference type="InterPro" id="IPR035892">
    <property type="entry name" value="C2_domain_sf"/>
</dbReference>
<gene>
    <name evidence="3" type="primary">C2cd2</name>
    <name evidence="3" type="ORF">PHANIT_R01218</name>
</gene>
<dbReference type="EMBL" id="VXBQ01003116">
    <property type="protein sequence ID" value="NXO63481.1"/>
    <property type="molecule type" value="Genomic_DNA"/>
</dbReference>
<dbReference type="PANTHER" id="PTHR21119">
    <property type="entry name" value="C2 DOMAIN-CONTAINING PROTEIN"/>
    <property type="match status" value="1"/>
</dbReference>
<evidence type="ECO:0000313" key="4">
    <source>
        <dbReference type="Proteomes" id="UP000579685"/>
    </source>
</evidence>
<sequence>DSQLLTFEEDDPAEPLELAVKEVTSVVKSAGEKVVSCNVVGDSVKFLVAVSAPPPTADGAQSYFVKLSPVHLQLQLYVKDKGEDVKVEWFLINTNEINFEIQPALQEGQTAGTCAISETLRDVLKNLFSSASPSVVLSVRPAETKEVQNVQSTSLLPQGTSPPKPPRAHELKLLVRNIGVKLSDLRAAGSTDLVCVVQLNDPMQKFSSSVAKNAAHPFWKEEFIFELSAKSKALQLQIAEDGKLDSPLFEKVTVPLDLFRKQPSGQHSFALTRESSWEPGPISGLGSISAEFSFIEPSEVKARQVSSPVLATKIEKDRTVMPCGTVVTTVTAVRTKPRLEGRSSPLGTDSPVKTPVKVKVTEKDFTVEALHSHGAPVSKTLSSSDTELLVLNGTDPVAEAAIRQLSESAKQKLKSPRKKSTIIISGVSKTSLSQDSEASLMMDYAAAMDSSCREADPPTVEEAVAKITSDKKQSLDASERVPGTDPQQSTHKAWGLENGSQQWDTSTLLDQTSEEISGSSLSVSETGSMKKSKGGILKKSAKLFFRRQHHQKDPGMSQSHNDLVFLQQPLAEESRKKGGTLSRILSKKLLSRNKSKSKLNGASGEPHL</sequence>
<proteinExistence type="predicted"/>
<name>A0A7L1TPZ0_PHANI</name>